<proteinExistence type="predicted"/>
<name>A0A8S5NYK9_9CAUD</name>
<dbReference type="EMBL" id="BK015295">
    <property type="protein sequence ID" value="DAD99901.1"/>
    <property type="molecule type" value="Genomic_DNA"/>
</dbReference>
<protein>
    <recommendedName>
        <fullName evidence="2">Tail protein</fullName>
    </recommendedName>
</protein>
<organism evidence="1">
    <name type="scientific">Siphoviridae sp. ctwhn18</name>
    <dbReference type="NCBI Taxonomy" id="2825733"/>
    <lineage>
        <taxon>Viruses</taxon>
        <taxon>Duplodnaviria</taxon>
        <taxon>Heunggongvirae</taxon>
        <taxon>Uroviricota</taxon>
        <taxon>Caudoviricetes</taxon>
    </lineage>
</organism>
<evidence type="ECO:0000313" key="1">
    <source>
        <dbReference type="EMBL" id="DAD99901.1"/>
    </source>
</evidence>
<sequence>MLAIKSINGTQLAVQPLSDGYSVICSDLLAEGSGRSTETGKALRYPIRTNTYKLTLKFKGESAEIAQVNSLVSAFTQTVVFLHNGSYVTAEMYPSDRTTVDNGFTAELSVNLIEI</sequence>
<reference evidence="1" key="1">
    <citation type="journal article" date="2021" name="Proc. Natl. Acad. Sci. U.S.A.">
        <title>A Catalog of Tens of Thousands of Viruses from Human Metagenomes Reveals Hidden Associations with Chronic Diseases.</title>
        <authorList>
            <person name="Tisza M.J."/>
            <person name="Buck C.B."/>
        </authorList>
    </citation>
    <scope>NUCLEOTIDE SEQUENCE</scope>
    <source>
        <strain evidence="1">Ctwhn18</strain>
    </source>
</reference>
<accession>A0A8S5NYK9</accession>
<evidence type="ECO:0008006" key="2">
    <source>
        <dbReference type="Google" id="ProtNLM"/>
    </source>
</evidence>